<dbReference type="GO" id="GO:0006183">
    <property type="term" value="P:GTP biosynthetic process"/>
    <property type="evidence" value="ECO:0007669"/>
    <property type="project" value="TreeGrafter"/>
</dbReference>
<feature type="binding site" evidence="4">
    <location>
        <begin position="191"/>
        <end position="193"/>
    </location>
    <ligand>
        <name>NAD(+)</name>
        <dbReference type="ChEBI" id="CHEBI:57540"/>
    </ligand>
</feature>
<gene>
    <name evidence="7" type="ORF">SAMN04487905_103327</name>
</gene>
<protein>
    <submittedName>
        <fullName evidence="7">IMP dehydrogenase</fullName>
    </submittedName>
</protein>
<feature type="domain" description="IMP dehydrogenase/GMP reductase" evidence="6">
    <location>
        <begin position="11"/>
        <end position="367"/>
    </location>
</feature>
<dbReference type="CDD" id="cd00381">
    <property type="entry name" value="IMPDH"/>
    <property type="match status" value="1"/>
</dbReference>
<keyword evidence="2" id="KW-0660">Purine salvage</keyword>
<dbReference type="RefSeq" id="WP_092599288.1">
    <property type="nucleotide sequence ID" value="NZ_FNJR01000003.1"/>
</dbReference>
<evidence type="ECO:0000256" key="2">
    <source>
        <dbReference type="ARBA" id="ARBA00022726"/>
    </source>
</evidence>
<dbReference type="PANTHER" id="PTHR11911:SF111">
    <property type="entry name" value="INOSINE-5'-MONOPHOSPHATE DEHYDROGENASE"/>
    <property type="match status" value="1"/>
</dbReference>
<dbReference type="PANTHER" id="PTHR11911">
    <property type="entry name" value="INOSINE-5-MONOPHOSPHATE DEHYDROGENASE RELATED"/>
    <property type="match status" value="1"/>
</dbReference>
<name>A0A1H0S2C7_9ACTN</name>
<feature type="binding site" description="in other chain" evidence="5">
    <location>
        <position position="193"/>
    </location>
    <ligand>
        <name>K(+)</name>
        <dbReference type="ChEBI" id="CHEBI:29103"/>
        <note>ligand shared between two tetrameric partners</note>
    </ligand>
</feature>
<accession>A0A1H0S2C7</accession>
<dbReference type="InterPro" id="IPR001093">
    <property type="entry name" value="IMP_DH_GMPRt"/>
</dbReference>
<evidence type="ECO:0000313" key="7">
    <source>
        <dbReference type="EMBL" id="SDP35408.1"/>
    </source>
</evidence>
<feature type="binding site" evidence="4">
    <location>
        <begin position="141"/>
        <end position="143"/>
    </location>
    <ligand>
        <name>NAD(+)</name>
        <dbReference type="ChEBI" id="CHEBI:57540"/>
    </ligand>
</feature>
<feature type="active site" description="Proton acceptor" evidence="3">
    <location>
        <position position="297"/>
    </location>
</feature>
<dbReference type="SMART" id="SM01240">
    <property type="entry name" value="IMPDH"/>
    <property type="match status" value="1"/>
</dbReference>
<feature type="binding site" description="in other chain" evidence="5">
    <location>
        <position position="198"/>
    </location>
    <ligand>
        <name>K(+)</name>
        <dbReference type="ChEBI" id="CHEBI:29103"/>
        <note>ligand shared between two tetrameric partners</note>
    </ligand>
</feature>
<dbReference type="AlphaFoldDB" id="A0A1H0S2C7"/>
<evidence type="ECO:0000256" key="1">
    <source>
        <dbReference type="ARBA" id="ARBA00005502"/>
    </source>
</evidence>
<dbReference type="STRING" id="405564.SAMN04487905_103327"/>
<evidence type="ECO:0000313" key="8">
    <source>
        <dbReference type="Proteomes" id="UP000199497"/>
    </source>
</evidence>
<feature type="active site" description="Thioimidate intermediate" evidence="3">
    <location>
        <position position="198"/>
    </location>
</feature>
<feature type="binding site" description="in other chain" evidence="5">
    <location>
        <position position="195"/>
    </location>
    <ligand>
        <name>K(+)</name>
        <dbReference type="ChEBI" id="CHEBI:29103"/>
        <note>ligand shared between two tetrameric partners</note>
    </ligand>
</feature>
<evidence type="ECO:0000256" key="3">
    <source>
        <dbReference type="PIRSR" id="PIRSR000130-1"/>
    </source>
</evidence>
<sequence>MSFRKPRVRSGLSFDDVLLVPQRTRAHSRRDVELSTRLTTDITLGTPLVSANTPWCTGAEMAVGMARAGGCGFVHRMQPVEEQARQVAEVKSTPAEETSFPGASRDEWGRLRVGAAVGVRDEFLERARQLVDAGVDVLVIDIAHGHSTQTLAALEKLRENHPDVGLMAGNVATADGTRDLVEAGAQAVKVGIGPGGICTTRQVAGAGVPQITAIMDCAEAAAEFDVPVVADGGVRSSGDMVKALAAGASSVMLGSMLAGVDESAALLVEQDGAKYKVTTGFVTLGVPLTLKRQRGERITRRELEEYVPEGVEASFDYLGGLDTVLTQYTGGIRSGVSYSGALDIAELHDKAEFTRVTPAGLGENRPHAVERTRQVHPDYRADFLAEASSS</sequence>
<evidence type="ECO:0000256" key="4">
    <source>
        <dbReference type="PIRSR" id="PIRSR000130-3"/>
    </source>
</evidence>
<organism evidence="7 8">
    <name type="scientific">Actinopolyspora xinjiangensis</name>
    <dbReference type="NCBI Taxonomy" id="405564"/>
    <lineage>
        <taxon>Bacteria</taxon>
        <taxon>Bacillati</taxon>
        <taxon>Actinomycetota</taxon>
        <taxon>Actinomycetes</taxon>
        <taxon>Actinopolysporales</taxon>
        <taxon>Actinopolysporaceae</taxon>
        <taxon>Actinopolyspora</taxon>
    </lineage>
</organism>
<proteinExistence type="inferred from homology"/>
<dbReference type="Gene3D" id="3.20.20.70">
    <property type="entry name" value="Aldolase class I"/>
    <property type="match status" value="1"/>
</dbReference>
<comment type="similarity">
    <text evidence="1">Belongs to the IMPDH/GMPR family.</text>
</comment>
<dbReference type="FunFam" id="3.20.20.70:FF:000424">
    <property type="entry name" value="Inosine-5'-monophosphate dehydrogenase 2"/>
    <property type="match status" value="1"/>
</dbReference>
<evidence type="ECO:0000259" key="6">
    <source>
        <dbReference type="Pfam" id="PF00478"/>
    </source>
</evidence>
<dbReference type="PIRSF" id="PIRSF000130">
    <property type="entry name" value="IMPDH"/>
    <property type="match status" value="1"/>
</dbReference>
<dbReference type="Pfam" id="PF00478">
    <property type="entry name" value="IMPDH"/>
    <property type="match status" value="1"/>
</dbReference>
<dbReference type="SUPFAM" id="SSF51412">
    <property type="entry name" value="Inosine monophosphate dehydrogenase (IMPDH)"/>
    <property type="match status" value="1"/>
</dbReference>
<dbReference type="Proteomes" id="UP000199497">
    <property type="component" value="Unassembled WGS sequence"/>
</dbReference>
<dbReference type="InterPro" id="IPR005990">
    <property type="entry name" value="IMP_DH"/>
</dbReference>
<dbReference type="OrthoDB" id="9805398at2"/>
<evidence type="ECO:0000256" key="5">
    <source>
        <dbReference type="PIRSR" id="PIRSR000130-4"/>
    </source>
</evidence>
<keyword evidence="5" id="KW-0630">Potassium</keyword>
<dbReference type="GO" id="GO:0006166">
    <property type="term" value="P:purine ribonucleoside salvage"/>
    <property type="evidence" value="ECO:0007669"/>
    <property type="project" value="UniProtKB-KW"/>
</dbReference>
<keyword evidence="4" id="KW-0520">NAD</keyword>
<dbReference type="EMBL" id="FNJR01000003">
    <property type="protein sequence ID" value="SDP35408.1"/>
    <property type="molecule type" value="Genomic_DNA"/>
</dbReference>
<keyword evidence="8" id="KW-1185">Reference proteome</keyword>
<reference evidence="8" key="1">
    <citation type="submission" date="2016-10" db="EMBL/GenBank/DDBJ databases">
        <authorList>
            <person name="Varghese N."/>
            <person name="Submissions S."/>
        </authorList>
    </citation>
    <scope>NUCLEOTIDE SEQUENCE [LARGE SCALE GENOMIC DNA]</scope>
    <source>
        <strain evidence="8">DSM 46732</strain>
    </source>
</reference>
<dbReference type="InterPro" id="IPR013785">
    <property type="entry name" value="Aldolase_TIM"/>
</dbReference>
<dbReference type="GO" id="GO:0003938">
    <property type="term" value="F:IMP dehydrogenase activity"/>
    <property type="evidence" value="ECO:0007669"/>
    <property type="project" value="InterPro"/>
</dbReference>